<dbReference type="Pfam" id="PF17863">
    <property type="entry name" value="AAA_lid_2"/>
    <property type="match status" value="1"/>
</dbReference>
<dbReference type="Proteomes" id="UP000018296">
    <property type="component" value="Unassembled WGS sequence"/>
</dbReference>
<sequence>MNTSMERLKNNVRKVLAGKDEIVELIFIAMICEGHLLMEDVPGTGKTMMAKIVAKSIKGTFRRIQFTPDLLPSDVTGIRFFNPKTQTFELKMGPVMTNILLADEINRATPRAQSSLLEVMEERQVTIEGETFAIEPPFLVIATQNPIESQGTFSLPEAQMDRFFMQISSGYPSFDEEKEMLHLHRLGNPLEQIESVIEKESIANLQEQVRQVKIDESVENYLLNIVRATREHDWVANGVSPRGTLAFMRGVQAKALISGRDYAVPDDVKVMAPFILSHRLVLSMEGELHATKHQVINDVLEHTEVPVETGAQSK</sequence>
<proteinExistence type="predicted"/>
<organism evidence="3 4">
    <name type="scientific">Sporolactobacillus laevolacticus DSM 442</name>
    <dbReference type="NCBI Taxonomy" id="1395513"/>
    <lineage>
        <taxon>Bacteria</taxon>
        <taxon>Bacillati</taxon>
        <taxon>Bacillota</taxon>
        <taxon>Bacilli</taxon>
        <taxon>Bacillales</taxon>
        <taxon>Sporolactobacillaceae</taxon>
        <taxon>Sporolactobacillus</taxon>
    </lineage>
</organism>
<dbReference type="PANTHER" id="PTHR42759">
    <property type="entry name" value="MOXR FAMILY PROTEIN"/>
    <property type="match status" value="1"/>
</dbReference>
<evidence type="ECO:0000313" key="3">
    <source>
        <dbReference type="EMBL" id="EST13002.1"/>
    </source>
</evidence>
<feature type="domain" description="ChlI/MoxR AAA lid" evidence="2">
    <location>
        <begin position="227"/>
        <end position="296"/>
    </location>
</feature>
<evidence type="ECO:0000259" key="2">
    <source>
        <dbReference type="Pfam" id="PF17863"/>
    </source>
</evidence>
<dbReference type="SUPFAM" id="SSF52540">
    <property type="entry name" value="P-loop containing nucleoside triphosphate hydrolases"/>
    <property type="match status" value="1"/>
</dbReference>
<reference evidence="3 4" key="1">
    <citation type="journal article" date="2013" name="Genome Announc.">
        <title>Genome Sequence of Sporolactobacillus laevolacticus DSM442, an Efficient Polymer-Grade D-Lactate Producer from Agricultural Waste Cottonseed as a Nitrogen Source.</title>
        <authorList>
            <person name="Wang H."/>
            <person name="Wang L."/>
            <person name="Ju J."/>
            <person name="Yu B."/>
            <person name="Ma Y."/>
        </authorList>
    </citation>
    <scope>NUCLEOTIDE SEQUENCE [LARGE SCALE GENOMIC DNA]</scope>
    <source>
        <strain evidence="3 4">DSM 442</strain>
    </source>
</reference>
<dbReference type="InterPro" id="IPR050764">
    <property type="entry name" value="CbbQ/NirQ/NorQ/GpvN"/>
</dbReference>
<dbReference type="AlphaFoldDB" id="V6IZP8"/>
<dbReference type="GO" id="GO:0005524">
    <property type="term" value="F:ATP binding"/>
    <property type="evidence" value="ECO:0007669"/>
    <property type="project" value="InterPro"/>
</dbReference>
<dbReference type="InterPro" id="IPR041628">
    <property type="entry name" value="ChlI/MoxR_AAA_lid"/>
</dbReference>
<keyword evidence="4" id="KW-1185">Reference proteome</keyword>
<dbReference type="InterPro" id="IPR011703">
    <property type="entry name" value="ATPase_AAA-3"/>
</dbReference>
<dbReference type="Gene3D" id="3.40.50.300">
    <property type="entry name" value="P-loop containing nucleotide triphosphate hydrolases"/>
    <property type="match status" value="1"/>
</dbReference>
<gene>
    <name evidence="3" type="ORF">P343_02590</name>
</gene>
<dbReference type="OrthoDB" id="9808397at2"/>
<dbReference type="EMBL" id="AWTC01000002">
    <property type="protein sequence ID" value="EST13002.1"/>
    <property type="molecule type" value="Genomic_DNA"/>
</dbReference>
<dbReference type="PATRIC" id="fig|1395513.3.peg.525"/>
<dbReference type="GO" id="GO:0016887">
    <property type="term" value="F:ATP hydrolysis activity"/>
    <property type="evidence" value="ECO:0007669"/>
    <property type="project" value="InterPro"/>
</dbReference>
<comment type="caution">
    <text evidence="3">The sequence shown here is derived from an EMBL/GenBank/DDBJ whole genome shotgun (WGS) entry which is preliminary data.</text>
</comment>
<name>V6IZP8_9BACL</name>
<dbReference type="Pfam" id="PF07726">
    <property type="entry name" value="AAA_3"/>
    <property type="match status" value="1"/>
</dbReference>
<feature type="domain" description="ATPase AAA-3" evidence="1">
    <location>
        <begin position="35"/>
        <end position="165"/>
    </location>
</feature>
<dbReference type="eggNOG" id="COG0714">
    <property type="taxonomic scope" value="Bacteria"/>
</dbReference>
<accession>V6IZP8</accession>
<dbReference type="PANTHER" id="PTHR42759:SF5">
    <property type="entry name" value="METHANOL DEHYDROGENASE REGULATOR"/>
    <property type="match status" value="1"/>
</dbReference>
<dbReference type="CDD" id="cd00009">
    <property type="entry name" value="AAA"/>
    <property type="match status" value="1"/>
</dbReference>
<dbReference type="Gene3D" id="1.10.8.80">
    <property type="entry name" value="Magnesium chelatase subunit I, C-Terminal domain"/>
    <property type="match status" value="1"/>
</dbReference>
<protein>
    <submittedName>
        <fullName evidence="3">Magnesium chelatase</fullName>
    </submittedName>
</protein>
<dbReference type="RefSeq" id="WP_023508827.1">
    <property type="nucleotide sequence ID" value="NZ_AWTC01000002.1"/>
</dbReference>
<dbReference type="STRING" id="1395513.P343_02590"/>
<dbReference type="InterPro" id="IPR027417">
    <property type="entry name" value="P-loop_NTPase"/>
</dbReference>
<evidence type="ECO:0000313" key="4">
    <source>
        <dbReference type="Proteomes" id="UP000018296"/>
    </source>
</evidence>
<dbReference type="PIRSF" id="PIRSF002849">
    <property type="entry name" value="AAA_ATPase_chaperone_MoxR_prd"/>
    <property type="match status" value="1"/>
</dbReference>
<evidence type="ECO:0000259" key="1">
    <source>
        <dbReference type="Pfam" id="PF07726"/>
    </source>
</evidence>